<reference evidence="2 3" key="1">
    <citation type="journal article" date="2019" name="Fungal Biol. Biotechnol.">
        <title>Draft genome sequence of fastidious pathogen Ceratobasidium theobromae, which causes vascular-streak dieback in Theobroma cacao.</title>
        <authorList>
            <person name="Ali S.S."/>
            <person name="Asman A."/>
            <person name="Shao J."/>
            <person name="Firmansyah A.P."/>
            <person name="Susilo A.W."/>
            <person name="Rosmana A."/>
            <person name="McMahon P."/>
            <person name="Junaid M."/>
            <person name="Guest D."/>
            <person name="Kheng T.Y."/>
            <person name="Meinhardt L.W."/>
            <person name="Bailey B.A."/>
        </authorList>
    </citation>
    <scope>NUCLEOTIDE SEQUENCE [LARGE SCALE GENOMIC DNA]</scope>
    <source>
        <strain evidence="2 3">CT2</strain>
    </source>
</reference>
<feature type="compositionally biased region" description="Low complexity" evidence="1">
    <location>
        <begin position="983"/>
        <end position="993"/>
    </location>
</feature>
<protein>
    <submittedName>
        <fullName evidence="2">Uncharacterized protein</fullName>
    </submittedName>
</protein>
<dbReference type="Proteomes" id="UP000383932">
    <property type="component" value="Unassembled WGS sequence"/>
</dbReference>
<evidence type="ECO:0000313" key="2">
    <source>
        <dbReference type="EMBL" id="KAB5588038.1"/>
    </source>
</evidence>
<dbReference type="EMBL" id="SSOP01000605">
    <property type="protein sequence ID" value="KAB5588038.1"/>
    <property type="molecule type" value="Genomic_DNA"/>
</dbReference>
<organism evidence="2 3">
    <name type="scientific">Ceratobasidium theobromae</name>
    <dbReference type="NCBI Taxonomy" id="1582974"/>
    <lineage>
        <taxon>Eukaryota</taxon>
        <taxon>Fungi</taxon>
        <taxon>Dikarya</taxon>
        <taxon>Basidiomycota</taxon>
        <taxon>Agaricomycotina</taxon>
        <taxon>Agaricomycetes</taxon>
        <taxon>Cantharellales</taxon>
        <taxon>Ceratobasidiaceae</taxon>
        <taxon>Ceratobasidium</taxon>
    </lineage>
</organism>
<gene>
    <name evidence="2" type="ORF">CTheo_8521</name>
</gene>
<feature type="compositionally biased region" description="Polar residues" evidence="1">
    <location>
        <begin position="994"/>
        <end position="1014"/>
    </location>
</feature>
<dbReference type="AlphaFoldDB" id="A0A5N5Q9D2"/>
<evidence type="ECO:0000256" key="1">
    <source>
        <dbReference type="SAM" id="MobiDB-lite"/>
    </source>
</evidence>
<dbReference type="PANTHER" id="PTHR33266:SF1">
    <property type="entry name" value="F-BOX DOMAIN-CONTAINING PROTEIN"/>
    <property type="match status" value="1"/>
</dbReference>
<dbReference type="OrthoDB" id="107110at2759"/>
<feature type="region of interest" description="Disordered" evidence="1">
    <location>
        <begin position="983"/>
        <end position="1022"/>
    </location>
</feature>
<keyword evidence="3" id="KW-1185">Reference proteome</keyword>
<comment type="caution">
    <text evidence="2">The sequence shown here is derived from an EMBL/GenBank/DDBJ whole genome shotgun (WGS) entry which is preliminary data.</text>
</comment>
<evidence type="ECO:0000313" key="3">
    <source>
        <dbReference type="Proteomes" id="UP000383932"/>
    </source>
</evidence>
<feature type="compositionally biased region" description="Acidic residues" evidence="1">
    <location>
        <begin position="377"/>
        <end position="387"/>
    </location>
</feature>
<name>A0A5N5Q9D2_9AGAM</name>
<sequence>MPFSAPLRSVLASRPELARRGGLATLSVLRYVRSSEPQNLSRMLLVGTRCTQATQIAHREVGKMRLFSSQKVLYESAKELEILDDDAIHKLKGLPELQEDDNDEEFCIFLGSIAKGDTRLTNMNLAQEIYNKFRSTRTPLLREKILIARRTGQYEDLRKGNTVLFPSCSRAYQSFIFIEVERIYQEKPPPEPKLVGSGYSVDLRRPFRMKYLGSAADGLYNYLQHNHELAYLSKKKYYGKFCSIVQSSGTGKSRTMIELRSKGVIVLYMNIRGKKEVDTFPRRDDLIANILTDFPKTLEEYEDECRALFTAIFRVLRSTFEEYLPLGGSQELIDHWNKNMCSLGSTERKAWFQKVFDQQRIARIEISKERAARDDTESQENDSEEGEAQVYSGKEGILGTALSAWIHFARERLGYNPKSHAPHLVIEFDEAHTLSQHQEDLYRPDHLLCRVISECSQRDYPIWVLFASTTSRVADFSAPTAIYDSLRVSSGGELLFPPYIHLGWDQHAKIIRVNEVKPSEVAKLGYLARLGRPLWHSVLESSSMGFEGLLRLACEKLCNAQSYSPDKKSQALAVWGARFCVDICLGHVEFNEFQTKAVSSHMRIVKSISADRAWQTTAYPSEPFLACAAAELLHKNSNLSQSLGVLYKEIKSGMVEKGNRGELASRLLLLLGKDLFVRATEMPSDSQTLLSETEIIDCKPVSVTKYLKFMFGETILDANEEKRLNGWYLNFSHWISMSSNIWSGQKDIPARGDFAKLHWYRTSAAQCSHNQPLIDKVIPICHLGSSGSNGRFSYILISDRARQNSSKSELWNIEHKAIFGYDASEPYVLIMLDMGVGADKPSAVGGSSQNDACRIYVPGIGAESFPFLCKQPEALKYLSDIIRLELKGFEPISGLSHLAAQVEPMKTVGDEHMLWDWWSGRSEAPGGPVALGTDADMMEFEVRMGVEEAASGITYGSRDGMFPAGAVVRPKLALAVNGVVASPTTSSSSAISTQLPLNTTSSVPSEPTALSTTHDLPPPVPAEFSDCRPSGWAAGTSRFYNQVALAGDIFANCYSKQNVSQLIGGSTTITDNWRKTMWSMISIPFTNVIVQTTISHSELVSMHQQYSWVILPDQQCYYRERSLLPSNWRAVEILPDGPVNVAAARPTINCSRSWILAILAAIMATALY</sequence>
<proteinExistence type="predicted"/>
<dbReference type="PANTHER" id="PTHR33266">
    <property type="entry name" value="CHROMOSOME 15, WHOLE GENOME SHOTGUN SEQUENCE"/>
    <property type="match status" value="1"/>
</dbReference>
<feature type="region of interest" description="Disordered" evidence="1">
    <location>
        <begin position="369"/>
        <end position="390"/>
    </location>
</feature>
<accession>A0A5N5Q9D2</accession>